<dbReference type="OrthoDB" id="3626597at2759"/>
<keyword evidence="6" id="KW-0645">Protease</keyword>
<keyword evidence="11" id="KW-0482">Metalloprotease</keyword>
<gene>
    <name evidence="20" type="ORF">BMF94_2994</name>
</gene>
<comment type="cofactor">
    <cofactor evidence="1">
        <name>Zn(2+)</name>
        <dbReference type="ChEBI" id="CHEBI:29105"/>
    </cofactor>
</comment>
<dbReference type="STRING" id="741276.A0A2S5BB41"/>
<evidence type="ECO:0000256" key="9">
    <source>
        <dbReference type="ARBA" id="ARBA00022801"/>
    </source>
</evidence>
<evidence type="ECO:0000256" key="4">
    <source>
        <dbReference type="ARBA" id="ARBA00022525"/>
    </source>
</evidence>
<evidence type="ECO:0000256" key="2">
    <source>
        <dbReference type="ARBA" id="ARBA00004613"/>
    </source>
</evidence>
<protein>
    <recommendedName>
        <fullName evidence="14">Inactive metallocarboxypeptidase ECM14</fullName>
    </recommendedName>
    <alternativeName>
        <fullName evidence="15">Inactive metallocarboxypeptidase ecm14</fullName>
    </alternativeName>
</protein>
<evidence type="ECO:0000256" key="5">
    <source>
        <dbReference type="ARBA" id="ARBA00022645"/>
    </source>
</evidence>
<name>A0A2S5BB41_9BASI</name>
<feature type="domain" description="Peptidase M14" evidence="19">
    <location>
        <begin position="177"/>
        <end position="550"/>
    </location>
</feature>
<evidence type="ECO:0000256" key="10">
    <source>
        <dbReference type="ARBA" id="ARBA00022833"/>
    </source>
</evidence>
<proteinExistence type="inferred from homology"/>
<evidence type="ECO:0000256" key="16">
    <source>
        <dbReference type="PROSITE-ProRule" id="PRU01379"/>
    </source>
</evidence>
<evidence type="ECO:0000256" key="17">
    <source>
        <dbReference type="SAM" id="MobiDB-lite"/>
    </source>
</evidence>
<feature type="region of interest" description="Disordered" evidence="17">
    <location>
        <begin position="225"/>
        <end position="286"/>
    </location>
</feature>
<evidence type="ECO:0000313" key="20">
    <source>
        <dbReference type="EMBL" id="POY73951.1"/>
    </source>
</evidence>
<comment type="function">
    <text evidence="13">Inactive carboxypeptidase that may play a role in cell wall organization and biogenesis.</text>
</comment>
<dbReference type="PROSITE" id="PS52035">
    <property type="entry name" value="PEPTIDASE_M14"/>
    <property type="match status" value="1"/>
</dbReference>
<dbReference type="Gene3D" id="3.40.630.10">
    <property type="entry name" value="Zn peptidases"/>
    <property type="match status" value="1"/>
</dbReference>
<keyword evidence="10" id="KW-0862">Zinc</keyword>
<dbReference type="Proteomes" id="UP000237144">
    <property type="component" value="Unassembled WGS sequence"/>
</dbReference>
<dbReference type="PRINTS" id="PR00765">
    <property type="entry name" value="CRBOXYPTASEA"/>
</dbReference>
<evidence type="ECO:0000256" key="14">
    <source>
        <dbReference type="ARBA" id="ARBA00026187"/>
    </source>
</evidence>
<evidence type="ECO:0000256" key="15">
    <source>
        <dbReference type="ARBA" id="ARBA00026213"/>
    </source>
</evidence>
<dbReference type="FunFam" id="3.40.630.10:FF:000084">
    <property type="entry name" value="Carboxypeptidase B2"/>
    <property type="match status" value="1"/>
</dbReference>
<keyword evidence="21" id="KW-1185">Reference proteome</keyword>
<evidence type="ECO:0000256" key="6">
    <source>
        <dbReference type="ARBA" id="ARBA00022670"/>
    </source>
</evidence>
<evidence type="ECO:0000256" key="1">
    <source>
        <dbReference type="ARBA" id="ARBA00001947"/>
    </source>
</evidence>
<evidence type="ECO:0000256" key="18">
    <source>
        <dbReference type="SAM" id="SignalP"/>
    </source>
</evidence>
<evidence type="ECO:0000313" key="21">
    <source>
        <dbReference type="Proteomes" id="UP000237144"/>
    </source>
</evidence>
<evidence type="ECO:0000259" key="19">
    <source>
        <dbReference type="PROSITE" id="PS52035"/>
    </source>
</evidence>
<evidence type="ECO:0000256" key="11">
    <source>
        <dbReference type="ARBA" id="ARBA00023049"/>
    </source>
</evidence>
<dbReference type="GO" id="GO:0004181">
    <property type="term" value="F:metallocarboxypeptidase activity"/>
    <property type="evidence" value="ECO:0007669"/>
    <property type="project" value="InterPro"/>
</dbReference>
<keyword evidence="8 18" id="KW-0732">Signal</keyword>
<evidence type="ECO:0000256" key="3">
    <source>
        <dbReference type="ARBA" id="ARBA00005988"/>
    </source>
</evidence>
<keyword evidence="7" id="KW-0479">Metal-binding</keyword>
<dbReference type="CDD" id="cd03860">
    <property type="entry name" value="M14_CP_A-B_like"/>
    <property type="match status" value="1"/>
</dbReference>
<organism evidence="20 21">
    <name type="scientific">Rhodotorula taiwanensis</name>
    <dbReference type="NCBI Taxonomy" id="741276"/>
    <lineage>
        <taxon>Eukaryota</taxon>
        <taxon>Fungi</taxon>
        <taxon>Dikarya</taxon>
        <taxon>Basidiomycota</taxon>
        <taxon>Pucciniomycotina</taxon>
        <taxon>Microbotryomycetes</taxon>
        <taxon>Sporidiobolales</taxon>
        <taxon>Sporidiobolaceae</taxon>
        <taxon>Rhodotorula</taxon>
    </lineage>
</organism>
<comment type="subcellular location">
    <subcellularLocation>
        <location evidence="2">Secreted</location>
    </subcellularLocation>
</comment>
<dbReference type="GO" id="GO:0006508">
    <property type="term" value="P:proteolysis"/>
    <property type="evidence" value="ECO:0007669"/>
    <property type="project" value="UniProtKB-KW"/>
</dbReference>
<feature type="chain" id="PRO_5015751497" description="Inactive metallocarboxypeptidase ECM14" evidence="18">
    <location>
        <begin position="20"/>
        <end position="567"/>
    </location>
</feature>
<sequence length="567" mass="63142">MRSTALWATAALLASTAAAVQPQTPFALPPDALQPELPATPQPLRGHLVSLETSSRTALERAIEYYHARDTDVWLAGKRTRTAADQAKWSALVRLDKEDFDEVEESIVDASSETSDLDGERRAPLLASIIPLEQLVADNPTVATSYSRDLSAAAIANLSRTLEFGETIRLDDPIHDTYHPYDSIYEILTKFEDAFPGWVKVVSIGQSSEGREIWGVKVTKPDGKSAGALAAERSHDATPQENDEDAETALRIRSAQEEDDDDEVGPPPLFGARLRGHKRNKHKDPPRDKLQFVVAGTQHAREWVAASTILYLVHALVAVDERGKVPHRKLLEQVEFTFVPVVNPDGYIYSWEHDRLWRKSRQPVGKRSLSSDDLSAAVTSPREECFGIDLNRNWGYKFQPGVRPNPCSDSFPGSEAFESVELQALRDYMLKGANAFFDVHSFGQMLLFPYSYSCDVETRDQENHYEAVLHAAKALRDVHGRVFETGSVCEVSLTSPGESLDWAYASAKIRWSFGTELRDAGIFGFLLPPSQIRPSGEEMSAALHRLTQFILDASRACLYPLFFVRSN</sequence>
<dbReference type="InterPro" id="IPR000834">
    <property type="entry name" value="Peptidase_M14"/>
</dbReference>
<dbReference type="PANTHER" id="PTHR11705">
    <property type="entry name" value="PROTEASE FAMILY M14 CARBOXYPEPTIDASE A,B"/>
    <property type="match status" value="1"/>
</dbReference>
<keyword evidence="9" id="KW-0378">Hydrolase</keyword>
<dbReference type="SUPFAM" id="SSF53187">
    <property type="entry name" value="Zn-dependent exopeptidases"/>
    <property type="match status" value="1"/>
</dbReference>
<accession>A0A2S5BB41</accession>
<evidence type="ECO:0000256" key="13">
    <source>
        <dbReference type="ARBA" id="ARBA00025210"/>
    </source>
</evidence>
<reference evidence="20 21" key="1">
    <citation type="journal article" date="2018" name="Front. Microbiol.">
        <title>Prospects for Fungal Bioremediation of Acidic Radioactive Waste Sites: Characterization and Genome Sequence of Rhodotorula taiwanensis MD1149.</title>
        <authorList>
            <person name="Tkavc R."/>
            <person name="Matrosova V.Y."/>
            <person name="Grichenko O.E."/>
            <person name="Gostincar C."/>
            <person name="Volpe R.P."/>
            <person name="Klimenkova P."/>
            <person name="Gaidamakova E.K."/>
            <person name="Zhou C.E."/>
            <person name="Stewart B.J."/>
            <person name="Lyman M.G."/>
            <person name="Malfatti S.A."/>
            <person name="Rubinfeld B."/>
            <person name="Courtot M."/>
            <person name="Singh J."/>
            <person name="Dalgard C.L."/>
            <person name="Hamilton T."/>
            <person name="Frey K.G."/>
            <person name="Gunde-Cimerman N."/>
            <person name="Dugan L."/>
            <person name="Daly M.J."/>
        </authorList>
    </citation>
    <scope>NUCLEOTIDE SEQUENCE [LARGE SCALE GENOMIC DNA]</scope>
    <source>
        <strain evidence="20 21">MD1149</strain>
    </source>
</reference>
<dbReference type="EMBL" id="PJQD01000031">
    <property type="protein sequence ID" value="POY73951.1"/>
    <property type="molecule type" value="Genomic_DNA"/>
</dbReference>
<dbReference type="GO" id="GO:0008270">
    <property type="term" value="F:zinc ion binding"/>
    <property type="evidence" value="ECO:0007669"/>
    <property type="project" value="InterPro"/>
</dbReference>
<keyword evidence="5" id="KW-0121">Carboxypeptidase</keyword>
<dbReference type="GO" id="GO:0005615">
    <property type="term" value="C:extracellular space"/>
    <property type="evidence" value="ECO:0007669"/>
    <property type="project" value="TreeGrafter"/>
</dbReference>
<keyword evidence="12" id="KW-1015">Disulfide bond</keyword>
<keyword evidence="4" id="KW-0964">Secreted</keyword>
<feature type="active site" description="Proton donor/acceptor" evidence="16">
    <location>
        <position position="516"/>
    </location>
</feature>
<feature type="signal peptide" evidence="18">
    <location>
        <begin position="1"/>
        <end position="19"/>
    </location>
</feature>
<comment type="similarity">
    <text evidence="3 16">Belongs to the peptidase M14 family.</text>
</comment>
<dbReference type="PANTHER" id="PTHR11705:SF147">
    <property type="entry name" value="INACTIVE METALLOCARBOXYPEPTIDASE ECM14"/>
    <property type="match status" value="1"/>
</dbReference>
<dbReference type="Pfam" id="PF00246">
    <property type="entry name" value="Peptidase_M14"/>
    <property type="match status" value="1"/>
</dbReference>
<evidence type="ECO:0000256" key="8">
    <source>
        <dbReference type="ARBA" id="ARBA00022729"/>
    </source>
</evidence>
<evidence type="ECO:0000256" key="7">
    <source>
        <dbReference type="ARBA" id="ARBA00022723"/>
    </source>
</evidence>
<comment type="caution">
    <text evidence="20">The sequence shown here is derived from an EMBL/GenBank/DDBJ whole genome shotgun (WGS) entry which is preliminary data.</text>
</comment>
<evidence type="ECO:0000256" key="12">
    <source>
        <dbReference type="ARBA" id="ARBA00023157"/>
    </source>
</evidence>
<dbReference type="SMART" id="SM00631">
    <property type="entry name" value="Zn_pept"/>
    <property type="match status" value="1"/>
</dbReference>
<dbReference type="AlphaFoldDB" id="A0A2S5BB41"/>